<gene>
    <name evidence="3" type="primary">LOC110760174</name>
</gene>
<feature type="transmembrane region" description="Helical" evidence="1">
    <location>
        <begin position="83"/>
        <end position="105"/>
    </location>
</feature>
<dbReference type="RefSeq" id="XP_021818089.1">
    <property type="nucleotide sequence ID" value="XM_021962397.1"/>
</dbReference>
<keyword evidence="1" id="KW-0812">Transmembrane</keyword>
<organism evidence="2 3">
    <name type="scientific">Prunus avium</name>
    <name type="common">Cherry</name>
    <name type="synonym">Cerasus avium</name>
    <dbReference type="NCBI Taxonomy" id="42229"/>
    <lineage>
        <taxon>Eukaryota</taxon>
        <taxon>Viridiplantae</taxon>
        <taxon>Streptophyta</taxon>
        <taxon>Embryophyta</taxon>
        <taxon>Tracheophyta</taxon>
        <taxon>Spermatophyta</taxon>
        <taxon>Magnoliopsida</taxon>
        <taxon>eudicotyledons</taxon>
        <taxon>Gunneridae</taxon>
        <taxon>Pentapetalae</taxon>
        <taxon>rosids</taxon>
        <taxon>fabids</taxon>
        <taxon>Rosales</taxon>
        <taxon>Rosaceae</taxon>
        <taxon>Amygdaloideae</taxon>
        <taxon>Amygdaleae</taxon>
        <taxon>Prunus</taxon>
    </lineage>
</organism>
<protein>
    <submittedName>
        <fullName evidence="3">Arabinogalactan peptide 23-like</fullName>
    </submittedName>
</protein>
<reference evidence="3" key="1">
    <citation type="submission" date="2025-08" db="UniProtKB">
        <authorList>
            <consortium name="RefSeq"/>
        </authorList>
    </citation>
    <scope>IDENTIFICATION</scope>
</reference>
<dbReference type="KEGG" id="pavi:110760174"/>
<evidence type="ECO:0000313" key="3">
    <source>
        <dbReference type="RefSeq" id="XP_021818089.1"/>
    </source>
</evidence>
<name>A0A6P5SPR8_PRUAV</name>
<keyword evidence="2" id="KW-1185">Reference proteome</keyword>
<dbReference type="PANTHER" id="PTHR34672">
    <property type="entry name" value="POLLEN-SPECIFIC ARABINOGALACTA PROTEIN BAN102"/>
    <property type="match status" value="1"/>
</dbReference>
<dbReference type="Proteomes" id="UP000515124">
    <property type="component" value="Unplaced"/>
</dbReference>
<sequence length="106" mass="10908">MATLFSSGRSNYYSNISISKAYFSISTTRIKMEMKKIALAVLIVAVCMSAAMAAGSKKVGAPVEAPAPSATTPAYAPTPSGSIANMPVVGSMVGASLLSLLAFYLH</sequence>
<accession>A0A6P5SPR8</accession>
<dbReference type="InterPro" id="IPR044702">
    <property type="entry name" value="AGP23/40"/>
</dbReference>
<dbReference type="AlphaFoldDB" id="A0A6P5SPR8"/>
<evidence type="ECO:0000256" key="1">
    <source>
        <dbReference type="SAM" id="Phobius"/>
    </source>
</evidence>
<proteinExistence type="predicted"/>
<keyword evidence="1" id="KW-1133">Transmembrane helix</keyword>
<evidence type="ECO:0000313" key="2">
    <source>
        <dbReference type="Proteomes" id="UP000515124"/>
    </source>
</evidence>
<keyword evidence="1" id="KW-0472">Membrane</keyword>
<dbReference type="GeneID" id="110760174"/>
<dbReference type="PANTHER" id="PTHR34672:SF2">
    <property type="entry name" value="ARABINOGALACTAN PROTEIN 23"/>
    <property type="match status" value="1"/>
</dbReference>